<dbReference type="InParanoid" id="L2GQQ0"/>
<dbReference type="RefSeq" id="XP_008075573.1">
    <property type="nucleotide sequence ID" value="XM_008077382.1"/>
</dbReference>
<dbReference type="OrthoDB" id="10253334at2759"/>
<proteinExistence type="predicted"/>
<dbReference type="Proteomes" id="UP000011081">
    <property type="component" value="Unassembled WGS sequence"/>
</dbReference>
<accession>L2GQQ0</accession>
<reference evidence="2" key="1">
    <citation type="submission" date="2011-03" db="EMBL/GenBank/DDBJ databases">
        <title>The genome sequence of Vavraia culicis strain floridensis.</title>
        <authorList>
            <consortium name="The Broad Institute Genome Sequencing Platform"/>
            <person name="Cuomo C."/>
            <person name="Becnel J."/>
            <person name="Sanscrainte N."/>
            <person name="Young S.K."/>
            <person name="Zeng Q."/>
            <person name="Gargeya S."/>
            <person name="Fitzgerald M."/>
            <person name="Haas B."/>
            <person name="Abouelleil A."/>
            <person name="Alvarado L."/>
            <person name="Arachchi H.M."/>
            <person name="Berlin A."/>
            <person name="Chapman S.B."/>
            <person name="Gearin G."/>
            <person name="Goldberg J."/>
            <person name="Griggs A."/>
            <person name="Gujja S."/>
            <person name="Hansen M."/>
            <person name="Heiman D."/>
            <person name="Howarth C."/>
            <person name="Larimer J."/>
            <person name="Lui A."/>
            <person name="MacDonald P.J.P."/>
            <person name="McCowen C."/>
            <person name="Montmayeur A."/>
            <person name="Murphy C."/>
            <person name="Neiman D."/>
            <person name="Pearson M."/>
            <person name="Priest M."/>
            <person name="Roberts A."/>
            <person name="Saif S."/>
            <person name="Shea T."/>
            <person name="Sisk P."/>
            <person name="Stolte C."/>
            <person name="Sykes S."/>
            <person name="Wortman J."/>
            <person name="Nusbaum C."/>
            <person name="Birren B."/>
        </authorList>
    </citation>
    <scope>NUCLEOTIDE SEQUENCE [LARGE SCALE GENOMIC DNA]</scope>
    <source>
        <strain evidence="2">floridensis</strain>
    </source>
</reference>
<keyword evidence="2" id="KW-1185">Reference proteome</keyword>
<evidence type="ECO:0000313" key="2">
    <source>
        <dbReference type="Proteomes" id="UP000011081"/>
    </source>
</evidence>
<dbReference type="EMBL" id="GL877479">
    <property type="protein sequence ID" value="ELA45939.1"/>
    <property type="molecule type" value="Genomic_DNA"/>
</dbReference>
<dbReference type="OMA" id="KTRTNKF"/>
<gene>
    <name evidence="1" type="ORF">VCUG_02566</name>
</gene>
<name>L2GQQ0_VAVCU</name>
<sequence length="130" mass="15077">MSTAQQPSFPSYITILHKIQVLEEQRNHPLKQSKLDVLHAMLALSKLKSTHDAIKVINDTASELQAVYERLCGNLNAQIDRVVDDEVVKKVRSNPKMKYRKRAEELLRKRAQGRKVVLNTRKTRTNKFNR</sequence>
<dbReference type="GeneID" id="19880427"/>
<evidence type="ECO:0000313" key="1">
    <source>
        <dbReference type="EMBL" id="ELA45939.1"/>
    </source>
</evidence>
<dbReference type="HOGENOM" id="CLU_1950313_0_0_1"/>
<organism evidence="1 2">
    <name type="scientific">Vavraia culicis (isolate floridensis)</name>
    <name type="common">Microsporidian parasite</name>
    <dbReference type="NCBI Taxonomy" id="948595"/>
    <lineage>
        <taxon>Eukaryota</taxon>
        <taxon>Fungi</taxon>
        <taxon>Fungi incertae sedis</taxon>
        <taxon>Microsporidia</taxon>
        <taxon>Pleistophoridae</taxon>
        <taxon>Vavraia</taxon>
    </lineage>
</organism>
<protein>
    <submittedName>
        <fullName evidence="1">Uncharacterized protein</fullName>
    </submittedName>
</protein>
<dbReference type="AlphaFoldDB" id="L2GQQ0"/>
<dbReference type="VEuPathDB" id="MicrosporidiaDB:VCUG_02566"/>